<dbReference type="InterPro" id="IPR012318">
    <property type="entry name" value="HTH_CRP"/>
</dbReference>
<proteinExistence type="predicted"/>
<dbReference type="Gene3D" id="1.10.10.10">
    <property type="entry name" value="Winged helix-like DNA-binding domain superfamily/Winged helix DNA-binding domain"/>
    <property type="match status" value="1"/>
</dbReference>
<dbReference type="SUPFAM" id="SSF51206">
    <property type="entry name" value="cAMP-binding domain-like"/>
    <property type="match status" value="1"/>
</dbReference>
<keyword evidence="3" id="KW-0010">Activator</keyword>
<dbReference type="InterPro" id="IPR018490">
    <property type="entry name" value="cNMP-bd_dom_sf"/>
</dbReference>
<dbReference type="CDD" id="cd00038">
    <property type="entry name" value="CAP_ED"/>
    <property type="match status" value="1"/>
</dbReference>
<comment type="caution">
    <text evidence="7">The sequence shown here is derived from an EMBL/GenBank/DDBJ whole genome shotgun (WGS) entry which is preliminary data.</text>
</comment>
<dbReference type="PROSITE" id="PS50042">
    <property type="entry name" value="CNMP_BINDING_3"/>
    <property type="match status" value="1"/>
</dbReference>
<evidence type="ECO:0000256" key="3">
    <source>
        <dbReference type="ARBA" id="ARBA00023159"/>
    </source>
</evidence>
<dbReference type="GO" id="GO:0006355">
    <property type="term" value="P:regulation of DNA-templated transcription"/>
    <property type="evidence" value="ECO:0007669"/>
    <property type="project" value="InterPro"/>
</dbReference>
<gene>
    <name evidence="7" type="ORF">M670_00216</name>
</gene>
<name>A0A072NSK4_SCHAZ</name>
<dbReference type="OrthoDB" id="9810708at2"/>
<organism evidence="7 8">
    <name type="scientific">Schinkia azotoformans MEV2011</name>
    <dbReference type="NCBI Taxonomy" id="1348973"/>
    <lineage>
        <taxon>Bacteria</taxon>
        <taxon>Bacillati</taxon>
        <taxon>Bacillota</taxon>
        <taxon>Bacilli</taxon>
        <taxon>Bacillales</taxon>
        <taxon>Bacillaceae</taxon>
        <taxon>Calidifontibacillus/Schinkia group</taxon>
        <taxon>Schinkia</taxon>
    </lineage>
</organism>
<dbReference type="Pfam" id="PF00027">
    <property type="entry name" value="cNMP_binding"/>
    <property type="match status" value="1"/>
</dbReference>
<dbReference type="PROSITE" id="PS51063">
    <property type="entry name" value="HTH_CRP_2"/>
    <property type="match status" value="1"/>
</dbReference>
<dbReference type="Gene3D" id="2.60.120.10">
    <property type="entry name" value="Jelly Rolls"/>
    <property type="match status" value="1"/>
</dbReference>
<keyword evidence="2" id="KW-0238">DNA-binding</keyword>
<dbReference type="AlphaFoldDB" id="A0A072NSK4"/>
<dbReference type="RefSeq" id="WP_035192548.1">
    <property type="nucleotide sequence ID" value="NZ_JJRY01000001.1"/>
</dbReference>
<evidence type="ECO:0000259" key="5">
    <source>
        <dbReference type="PROSITE" id="PS50042"/>
    </source>
</evidence>
<protein>
    <submittedName>
        <fullName evidence="7">cAMP-binding protein</fullName>
    </submittedName>
</protein>
<dbReference type="SMART" id="SM00419">
    <property type="entry name" value="HTH_CRP"/>
    <property type="match status" value="1"/>
</dbReference>
<feature type="domain" description="HTH crp-type" evidence="6">
    <location>
        <begin position="149"/>
        <end position="222"/>
    </location>
</feature>
<keyword evidence="4" id="KW-0804">Transcription</keyword>
<evidence type="ECO:0000256" key="1">
    <source>
        <dbReference type="ARBA" id="ARBA00023015"/>
    </source>
</evidence>
<accession>A0A072NSK4</accession>
<dbReference type="InterPro" id="IPR036390">
    <property type="entry name" value="WH_DNA-bd_sf"/>
</dbReference>
<dbReference type="InterPro" id="IPR014710">
    <property type="entry name" value="RmlC-like_jellyroll"/>
</dbReference>
<dbReference type="GO" id="GO:0003677">
    <property type="term" value="F:DNA binding"/>
    <property type="evidence" value="ECO:0007669"/>
    <property type="project" value="UniProtKB-KW"/>
</dbReference>
<dbReference type="Pfam" id="PF13545">
    <property type="entry name" value="HTH_Crp_2"/>
    <property type="match status" value="1"/>
</dbReference>
<evidence type="ECO:0000256" key="2">
    <source>
        <dbReference type="ARBA" id="ARBA00023125"/>
    </source>
</evidence>
<dbReference type="InterPro" id="IPR036388">
    <property type="entry name" value="WH-like_DNA-bd_sf"/>
</dbReference>
<reference evidence="7 8" key="1">
    <citation type="submission" date="2014-04" db="EMBL/GenBank/DDBJ databases">
        <title>Draft genome sequence of Bacillus azotoformans MEV2011, a (co-) denitrifying strain unable to grow in the presence of oxygen.</title>
        <authorList>
            <person name="Nielsen M."/>
            <person name="Schreiber L."/>
            <person name="Finster K."/>
            <person name="Schramm A."/>
        </authorList>
    </citation>
    <scope>NUCLEOTIDE SEQUENCE [LARGE SCALE GENOMIC DNA]</scope>
    <source>
        <strain evidence="7 8">MEV2011</strain>
    </source>
</reference>
<dbReference type="Proteomes" id="UP000027936">
    <property type="component" value="Unassembled WGS sequence"/>
</dbReference>
<evidence type="ECO:0000259" key="6">
    <source>
        <dbReference type="PROSITE" id="PS51063"/>
    </source>
</evidence>
<dbReference type="PATRIC" id="fig|1348973.3.peg.206"/>
<evidence type="ECO:0000313" key="7">
    <source>
        <dbReference type="EMBL" id="KEF40197.1"/>
    </source>
</evidence>
<dbReference type="SUPFAM" id="SSF46785">
    <property type="entry name" value="Winged helix' DNA-binding domain"/>
    <property type="match status" value="1"/>
</dbReference>
<evidence type="ECO:0000256" key="4">
    <source>
        <dbReference type="ARBA" id="ARBA00023163"/>
    </source>
</evidence>
<keyword evidence="1" id="KW-0805">Transcription regulation</keyword>
<dbReference type="SMART" id="SM00100">
    <property type="entry name" value="cNMP"/>
    <property type="match status" value="1"/>
</dbReference>
<feature type="domain" description="Cyclic nucleotide-binding" evidence="5">
    <location>
        <begin position="32"/>
        <end position="135"/>
    </location>
</feature>
<dbReference type="EMBL" id="JJRY01000001">
    <property type="protein sequence ID" value="KEF40197.1"/>
    <property type="molecule type" value="Genomic_DNA"/>
</dbReference>
<sequence length="228" mass="26269">MNEILQVLDKLTLSQTPFEDCFQCLDSKVIKKKYSRGEVIISEFEEGRGVFFIHSGLVKLTKLDKNGKELIVSLKTRGDIIAESGLFNKREYLYTNTATMIHEGEILYINTSLFEAELKACPLLTEKVIQNMGEQIEEFSTRLFERAYLDIYSNLLITIEKLSKKFGRRLNNKIYIDLPISVYDLSLLVGATRESTSRALSKLKSTHLIELKEKRIIILDWDKFSSLL</sequence>
<dbReference type="InterPro" id="IPR000595">
    <property type="entry name" value="cNMP-bd_dom"/>
</dbReference>
<evidence type="ECO:0000313" key="8">
    <source>
        <dbReference type="Proteomes" id="UP000027936"/>
    </source>
</evidence>